<evidence type="ECO:0000256" key="4">
    <source>
        <dbReference type="ARBA" id="ARBA00022729"/>
    </source>
</evidence>
<dbReference type="PROSITE" id="PS51779">
    <property type="entry name" value="POTRA"/>
    <property type="match status" value="5"/>
</dbReference>
<evidence type="ECO:0000256" key="1">
    <source>
        <dbReference type="ARBA" id="ARBA00004370"/>
    </source>
</evidence>
<dbReference type="InterPro" id="IPR023707">
    <property type="entry name" value="OM_assembly_BamA"/>
</dbReference>
<evidence type="ECO:0000256" key="6">
    <source>
        <dbReference type="ARBA" id="ARBA00023136"/>
    </source>
</evidence>
<evidence type="ECO:0000256" key="5">
    <source>
        <dbReference type="ARBA" id="ARBA00022737"/>
    </source>
</evidence>
<evidence type="ECO:0000259" key="10">
    <source>
        <dbReference type="PROSITE" id="PS51779"/>
    </source>
</evidence>
<feature type="domain" description="POTRA" evidence="10">
    <location>
        <begin position="358"/>
        <end position="431"/>
    </location>
</feature>
<dbReference type="InterPro" id="IPR000184">
    <property type="entry name" value="Bac_surfAg_D15"/>
</dbReference>
<comment type="subunit">
    <text evidence="8">Part of the Bam complex.</text>
</comment>
<dbReference type="Gene3D" id="2.40.160.50">
    <property type="entry name" value="membrane protein fhac: a member of the omp85/tpsb transporter family"/>
    <property type="match status" value="1"/>
</dbReference>
<keyword evidence="2 8" id="KW-1134">Transmembrane beta strand</keyword>
<evidence type="ECO:0000256" key="7">
    <source>
        <dbReference type="ARBA" id="ARBA00023237"/>
    </source>
</evidence>
<feature type="domain" description="POTRA" evidence="10">
    <location>
        <begin position="276"/>
        <end position="355"/>
    </location>
</feature>
<dbReference type="Pfam" id="PF01103">
    <property type="entry name" value="Omp85"/>
    <property type="match status" value="1"/>
</dbReference>
<accession>A0A285NF08</accession>
<feature type="domain" description="POTRA" evidence="10">
    <location>
        <begin position="105"/>
        <end position="182"/>
    </location>
</feature>
<dbReference type="Pfam" id="PF07244">
    <property type="entry name" value="POTRA"/>
    <property type="match status" value="5"/>
</dbReference>
<dbReference type="OrthoDB" id="9803054at2"/>
<evidence type="ECO:0000256" key="9">
    <source>
        <dbReference type="NCBIfam" id="TIGR03303"/>
    </source>
</evidence>
<comment type="function">
    <text evidence="8">Part of the outer membrane protein assembly complex, which is involved in assembly and insertion of beta-barrel proteins into the outer membrane.</text>
</comment>
<keyword evidence="4 8" id="KW-0732">Signal</keyword>
<evidence type="ECO:0000256" key="2">
    <source>
        <dbReference type="ARBA" id="ARBA00022452"/>
    </source>
</evidence>
<dbReference type="GO" id="GO:0043165">
    <property type="term" value="P:Gram-negative-bacterium-type cell outer membrane assembly"/>
    <property type="evidence" value="ECO:0007669"/>
    <property type="project" value="UniProtKB-UniRule"/>
</dbReference>
<name>A0A285NF08_9HYPH</name>
<organism evidence="11 12">
    <name type="scientific">Cohaesibacter gelatinilyticus</name>
    <dbReference type="NCBI Taxonomy" id="372072"/>
    <lineage>
        <taxon>Bacteria</taxon>
        <taxon>Pseudomonadati</taxon>
        <taxon>Pseudomonadota</taxon>
        <taxon>Alphaproteobacteria</taxon>
        <taxon>Hyphomicrobiales</taxon>
        <taxon>Cohaesibacteraceae</taxon>
    </lineage>
</organism>
<keyword evidence="12" id="KW-1185">Reference proteome</keyword>
<keyword evidence="3 8" id="KW-0812">Transmembrane</keyword>
<dbReference type="RefSeq" id="WP_097153249.1">
    <property type="nucleotide sequence ID" value="NZ_OBEL01000001.1"/>
</dbReference>
<dbReference type="InterPro" id="IPR034746">
    <property type="entry name" value="POTRA"/>
</dbReference>
<dbReference type="EMBL" id="OBEL01000001">
    <property type="protein sequence ID" value="SNZ07858.1"/>
    <property type="molecule type" value="Genomic_DNA"/>
</dbReference>
<dbReference type="GO" id="GO:0009279">
    <property type="term" value="C:cell outer membrane"/>
    <property type="evidence" value="ECO:0007669"/>
    <property type="project" value="UniProtKB-SubCell"/>
</dbReference>
<reference evidence="11 12" key="1">
    <citation type="submission" date="2017-09" db="EMBL/GenBank/DDBJ databases">
        <authorList>
            <person name="Ehlers B."/>
            <person name="Leendertz F.H."/>
        </authorList>
    </citation>
    <scope>NUCLEOTIDE SEQUENCE [LARGE SCALE GENOMIC DNA]</scope>
    <source>
        <strain evidence="11 12">DSM 18289</strain>
    </source>
</reference>
<dbReference type="Gene3D" id="3.10.20.310">
    <property type="entry name" value="membrane protein fhac"/>
    <property type="match status" value="5"/>
</dbReference>
<sequence>MKNLKTIAWGAAIATVMTAVMPLTPVDLFAANPAFAQSVSRIVVRGNERVAADTIESYVAVKPGQRASAFAIDESLKNLYQTGLFKDVSIKRSGSSLVVEVVENAVINRIAFEGNSRLKDDMLEGIVTSKGRGILSESRVQTDVQRVLEAYRRVGRFGAVVEPKIIDLGRNRADLVFEINEGGKTAVSRISIIGNQKFSDGRLRKVMTTKETGWLSFLSSKDVYDSDRLAADEERLRKFYLNEGYADFRVVSAVADLDRERNVFFVTITVDEGERYRVGDVEVDSAIPDVDAESLRRLVRLDSGDVYSAVEVEKSLEDITIEIAKSGYAFARVSPRGDRDYENKTINLVFQVDEGARAYVERINIRGNDRTRDYVIRREFDMAEGDAFNRVLLDRAKRRLNALGFFKNVEITTQPGSTPDRVVLNVVVEEKGTGSVAVGGGYSTTDGFLADISLTETNFMGRGQYLKVAGTTGTSKRSYEFSFTEPYFLGRRMSAGFDVYQRRLKDNDTSREYDSRAFGGKIRFGLPIMTDLSFNPYYAVEQKEISNYELYGKANASTAITQAVDEGKTLKSALGYTLVYNTIDNMGDPSDGIFVKFGQEFAGLGGDVKFIQSTLDARYYRELYPAWGLVGVFKVAAGHIQGIAGDDVRLLDSFFKGGETIRGFDSGGYGPRDKASGDALGGKTYFNVTAEAQFPIPGLDELGFKGSVFADAGTLFGSDATKGSFSNSKTIRSSVGAGVIWNSPFGLIRADYAYALSKAKEDKTQAFRFGAASQF</sequence>
<dbReference type="InterPro" id="IPR010827">
    <property type="entry name" value="BamA/TamA_POTRA"/>
</dbReference>
<evidence type="ECO:0000313" key="11">
    <source>
        <dbReference type="EMBL" id="SNZ07858.1"/>
    </source>
</evidence>
<proteinExistence type="inferred from homology"/>
<dbReference type="HAMAP" id="MF_01430">
    <property type="entry name" value="OM_assembly_BamA"/>
    <property type="match status" value="1"/>
</dbReference>
<evidence type="ECO:0000256" key="3">
    <source>
        <dbReference type="ARBA" id="ARBA00022692"/>
    </source>
</evidence>
<dbReference type="NCBIfam" id="TIGR03303">
    <property type="entry name" value="OM_YaeT"/>
    <property type="match status" value="1"/>
</dbReference>
<dbReference type="Proteomes" id="UP000219439">
    <property type="component" value="Unassembled WGS sequence"/>
</dbReference>
<keyword evidence="5 8" id="KW-0677">Repeat</keyword>
<dbReference type="GO" id="GO:0051205">
    <property type="term" value="P:protein insertion into membrane"/>
    <property type="evidence" value="ECO:0007669"/>
    <property type="project" value="UniProtKB-UniRule"/>
</dbReference>
<dbReference type="PANTHER" id="PTHR12815">
    <property type="entry name" value="SORTING AND ASSEMBLY MACHINERY SAMM50 PROTEIN FAMILY MEMBER"/>
    <property type="match status" value="1"/>
</dbReference>
<keyword evidence="7 8" id="KW-0998">Cell outer membrane</keyword>
<dbReference type="InterPro" id="IPR039910">
    <property type="entry name" value="D15-like"/>
</dbReference>
<dbReference type="AlphaFoldDB" id="A0A285NF08"/>
<keyword evidence="6 8" id="KW-0472">Membrane</keyword>
<evidence type="ECO:0000256" key="8">
    <source>
        <dbReference type="HAMAP-Rule" id="MF_01430"/>
    </source>
</evidence>
<gene>
    <name evidence="8" type="primary">bamA</name>
    <name evidence="11" type="ORF">SAMN06265368_1304</name>
</gene>
<protein>
    <recommendedName>
        <fullName evidence="8 9">Outer membrane protein assembly factor BamA</fullName>
    </recommendedName>
</protein>
<comment type="similarity">
    <text evidence="8">Belongs to the BamA family.</text>
</comment>
<dbReference type="PIRSF" id="PIRSF006076">
    <property type="entry name" value="OM_assembly_OMP85"/>
    <property type="match status" value="1"/>
</dbReference>
<feature type="domain" description="POTRA" evidence="10">
    <location>
        <begin position="185"/>
        <end position="273"/>
    </location>
</feature>
<feature type="domain" description="POTRA" evidence="10">
    <location>
        <begin position="37"/>
        <end position="104"/>
    </location>
</feature>
<evidence type="ECO:0000313" key="12">
    <source>
        <dbReference type="Proteomes" id="UP000219439"/>
    </source>
</evidence>
<comment type="subcellular location">
    <subcellularLocation>
        <location evidence="8">Cell outer membrane</location>
    </subcellularLocation>
    <subcellularLocation>
        <location evidence="1">Membrane</location>
    </subcellularLocation>
</comment>
<dbReference type="PANTHER" id="PTHR12815:SF23">
    <property type="entry name" value="OUTER MEMBRANE PROTEIN ASSEMBLY FACTOR BAMA"/>
    <property type="match status" value="1"/>
</dbReference>